<gene>
    <name evidence="8" type="ORF">MCOS_LOCUS9052</name>
</gene>
<dbReference type="PANTHER" id="PTHR24327:SF41">
    <property type="entry name" value="BRAIN-SPECIFIC HOMEOBOX PROTEIN"/>
    <property type="match status" value="1"/>
</dbReference>
<evidence type="ECO:0000256" key="4">
    <source>
        <dbReference type="PROSITE-ProRule" id="PRU00108"/>
    </source>
</evidence>
<dbReference type="Proteomes" id="UP000267029">
    <property type="component" value="Unassembled WGS sequence"/>
</dbReference>
<accession>A0A0R3UMR6</accession>
<evidence type="ECO:0000256" key="5">
    <source>
        <dbReference type="RuleBase" id="RU000682"/>
    </source>
</evidence>
<dbReference type="GO" id="GO:0005634">
    <property type="term" value="C:nucleus"/>
    <property type="evidence" value="ECO:0007669"/>
    <property type="project" value="UniProtKB-SubCell"/>
</dbReference>
<dbReference type="SUPFAM" id="SSF46689">
    <property type="entry name" value="Homeodomain-like"/>
    <property type="match status" value="1"/>
</dbReference>
<dbReference type="EMBL" id="UXSR01005630">
    <property type="protein sequence ID" value="VDD83049.1"/>
    <property type="molecule type" value="Genomic_DNA"/>
</dbReference>
<dbReference type="PROSITE" id="PS50071">
    <property type="entry name" value="HOMEOBOX_2"/>
    <property type="match status" value="1"/>
</dbReference>
<dbReference type="PANTHER" id="PTHR24327">
    <property type="entry name" value="HOMEOBOX PROTEIN"/>
    <property type="match status" value="1"/>
</dbReference>
<keyword evidence="3 4" id="KW-0539">Nucleus</keyword>
<organism evidence="8 9">
    <name type="scientific">Mesocestoides corti</name>
    <name type="common">Flatworm</name>
    <dbReference type="NCBI Taxonomy" id="53468"/>
    <lineage>
        <taxon>Eukaryota</taxon>
        <taxon>Metazoa</taxon>
        <taxon>Spiralia</taxon>
        <taxon>Lophotrochozoa</taxon>
        <taxon>Platyhelminthes</taxon>
        <taxon>Cestoda</taxon>
        <taxon>Eucestoda</taxon>
        <taxon>Cyclophyllidea</taxon>
        <taxon>Mesocestoididae</taxon>
        <taxon>Mesocestoides</taxon>
    </lineage>
</organism>
<dbReference type="Pfam" id="PF00046">
    <property type="entry name" value="Homeodomain"/>
    <property type="match status" value="1"/>
</dbReference>
<keyword evidence="2 4" id="KW-0371">Homeobox</keyword>
<keyword evidence="9" id="KW-1185">Reference proteome</keyword>
<evidence type="ECO:0000313" key="9">
    <source>
        <dbReference type="Proteomes" id="UP000267029"/>
    </source>
</evidence>
<dbReference type="InterPro" id="IPR001356">
    <property type="entry name" value="HD"/>
</dbReference>
<proteinExistence type="predicted"/>
<evidence type="ECO:0000313" key="8">
    <source>
        <dbReference type="EMBL" id="VDD83049.1"/>
    </source>
</evidence>
<reference evidence="8 9" key="1">
    <citation type="submission" date="2018-10" db="EMBL/GenBank/DDBJ databases">
        <authorList>
            <consortium name="Pathogen Informatics"/>
        </authorList>
    </citation>
    <scope>NUCLEOTIDE SEQUENCE [LARGE SCALE GENOMIC DNA]</scope>
</reference>
<dbReference type="InterPro" id="IPR050460">
    <property type="entry name" value="Distal-less_Homeobox_TF"/>
</dbReference>
<dbReference type="InterPro" id="IPR009057">
    <property type="entry name" value="Homeodomain-like_sf"/>
</dbReference>
<feature type="compositionally biased region" description="Polar residues" evidence="6">
    <location>
        <begin position="13"/>
        <end position="26"/>
    </location>
</feature>
<feature type="region of interest" description="Disordered" evidence="6">
    <location>
        <begin position="1"/>
        <end position="26"/>
    </location>
</feature>
<keyword evidence="1 4" id="KW-0238">DNA-binding</keyword>
<dbReference type="CDD" id="cd00086">
    <property type="entry name" value="homeodomain"/>
    <property type="match status" value="1"/>
</dbReference>
<feature type="domain" description="Homeobox" evidence="7">
    <location>
        <begin position="78"/>
        <end position="124"/>
    </location>
</feature>
<sequence length="172" mass="19748">MSNWGFYSHHETNGQASGNIQQRDYQPKRQQITLPPISIFFTKTESREVVEGHAPPHRELARDTRNVRGSSSVSGLPMRTRKPRTKYTHEQLRRLLDVFSQRQYIDLTERSMLATELGLTQTQVSPALFCGCYIRQIVVADDVVRRLACMKEEEEKEEEVGIVVAEAATQTR</sequence>
<comment type="subcellular location">
    <subcellularLocation>
        <location evidence="4 5">Nucleus</location>
    </subcellularLocation>
</comment>
<dbReference type="GO" id="GO:0000981">
    <property type="term" value="F:DNA-binding transcription factor activity, RNA polymerase II-specific"/>
    <property type="evidence" value="ECO:0007669"/>
    <property type="project" value="TreeGrafter"/>
</dbReference>
<dbReference type="AlphaFoldDB" id="A0A0R3UMR6"/>
<dbReference type="GO" id="GO:0000978">
    <property type="term" value="F:RNA polymerase II cis-regulatory region sequence-specific DNA binding"/>
    <property type="evidence" value="ECO:0007669"/>
    <property type="project" value="TreeGrafter"/>
</dbReference>
<name>A0A0R3UMR6_MESCO</name>
<evidence type="ECO:0000256" key="3">
    <source>
        <dbReference type="ARBA" id="ARBA00023242"/>
    </source>
</evidence>
<evidence type="ECO:0000256" key="2">
    <source>
        <dbReference type="ARBA" id="ARBA00023155"/>
    </source>
</evidence>
<evidence type="ECO:0000259" key="7">
    <source>
        <dbReference type="PROSITE" id="PS50071"/>
    </source>
</evidence>
<evidence type="ECO:0000256" key="6">
    <source>
        <dbReference type="SAM" id="MobiDB-lite"/>
    </source>
</evidence>
<dbReference type="Gene3D" id="1.10.10.60">
    <property type="entry name" value="Homeodomain-like"/>
    <property type="match status" value="1"/>
</dbReference>
<feature type="compositionally biased region" description="Basic and acidic residues" evidence="6">
    <location>
        <begin position="50"/>
        <end position="66"/>
    </location>
</feature>
<dbReference type="OrthoDB" id="6159439at2759"/>
<feature type="DNA-binding region" description="Homeobox" evidence="4">
    <location>
        <begin position="80"/>
        <end position="125"/>
    </location>
</feature>
<dbReference type="SMART" id="SM00389">
    <property type="entry name" value="HOX"/>
    <property type="match status" value="1"/>
</dbReference>
<dbReference type="STRING" id="53468.A0A0R3UMR6"/>
<protein>
    <recommendedName>
        <fullName evidence="7">Homeobox domain-containing protein</fullName>
    </recommendedName>
</protein>
<evidence type="ECO:0000256" key="1">
    <source>
        <dbReference type="ARBA" id="ARBA00023125"/>
    </source>
</evidence>
<feature type="region of interest" description="Disordered" evidence="6">
    <location>
        <begin position="50"/>
        <end position="85"/>
    </location>
</feature>